<dbReference type="PANTHER" id="PTHR11654">
    <property type="entry name" value="OLIGOPEPTIDE TRANSPORTER-RELATED"/>
    <property type="match status" value="1"/>
</dbReference>
<accession>A0ABM4VJY0</accession>
<feature type="transmembrane region" description="Helical" evidence="7">
    <location>
        <begin position="251"/>
        <end position="271"/>
    </location>
</feature>
<comment type="similarity">
    <text evidence="6">Belongs to the major facilitator superfamily. Phosphate:H(+) symporter (TC 2.A.1.9) family.</text>
</comment>
<feature type="transmembrane region" description="Helical" evidence="7">
    <location>
        <begin position="571"/>
        <end position="589"/>
    </location>
</feature>
<dbReference type="Gene3D" id="1.20.1250.20">
    <property type="entry name" value="MFS general substrate transporter like domains"/>
    <property type="match status" value="1"/>
</dbReference>
<keyword evidence="4 7" id="KW-1133">Transmembrane helix</keyword>
<feature type="transmembrane region" description="Helical" evidence="7">
    <location>
        <begin position="486"/>
        <end position="508"/>
    </location>
</feature>
<evidence type="ECO:0000256" key="7">
    <source>
        <dbReference type="SAM" id="Phobius"/>
    </source>
</evidence>
<dbReference type="SUPFAM" id="SSF103473">
    <property type="entry name" value="MFS general substrate transporter"/>
    <property type="match status" value="1"/>
</dbReference>
<dbReference type="Pfam" id="PF00854">
    <property type="entry name" value="PTR2"/>
    <property type="match status" value="1"/>
</dbReference>
<dbReference type="Proteomes" id="UP001652660">
    <property type="component" value="Chromosome 8c"/>
</dbReference>
<feature type="transmembrane region" description="Helical" evidence="7">
    <location>
        <begin position="446"/>
        <end position="465"/>
    </location>
</feature>
<feature type="transmembrane region" description="Helical" evidence="7">
    <location>
        <begin position="130"/>
        <end position="150"/>
    </location>
</feature>
<protein>
    <submittedName>
        <fullName evidence="9 10">Protein NRT1/ PTR FAMILY 1.1-like</fullName>
    </submittedName>
</protein>
<proteinExistence type="inferred from homology"/>
<name>A0ABM4VJY0_COFAR</name>
<feature type="transmembrane region" description="Helical" evidence="7">
    <location>
        <begin position="402"/>
        <end position="426"/>
    </location>
</feature>
<evidence type="ECO:0000256" key="4">
    <source>
        <dbReference type="ARBA" id="ARBA00022989"/>
    </source>
</evidence>
<evidence type="ECO:0000313" key="10">
    <source>
        <dbReference type="RefSeq" id="XP_071919841.1"/>
    </source>
</evidence>
<comment type="subcellular location">
    <subcellularLocation>
        <location evidence="1">Membrane</location>
        <topology evidence="1">Multi-pass membrane protein</topology>
    </subcellularLocation>
</comment>
<feature type="transmembrane region" description="Helical" evidence="7">
    <location>
        <begin position="101"/>
        <end position="123"/>
    </location>
</feature>
<evidence type="ECO:0000256" key="6">
    <source>
        <dbReference type="ARBA" id="ARBA00044504"/>
    </source>
</evidence>
<comment type="similarity">
    <text evidence="2">Belongs to the major facilitator superfamily. Proton-dependent oligopeptide transporter (POT/PTR) (TC 2.A.17) family.</text>
</comment>
<evidence type="ECO:0000313" key="9">
    <source>
        <dbReference type="RefSeq" id="XP_071919840.1"/>
    </source>
</evidence>
<evidence type="ECO:0000256" key="1">
    <source>
        <dbReference type="ARBA" id="ARBA00004141"/>
    </source>
</evidence>
<feature type="transmembrane region" description="Helical" evidence="7">
    <location>
        <begin position="218"/>
        <end position="239"/>
    </location>
</feature>
<evidence type="ECO:0000256" key="5">
    <source>
        <dbReference type="ARBA" id="ARBA00023136"/>
    </source>
</evidence>
<feature type="transmembrane region" description="Helical" evidence="7">
    <location>
        <begin position="170"/>
        <end position="190"/>
    </location>
</feature>
<feature type="transmembrane region" description="Helical" evidence="7">
    <location>
        <begin position="70"/>
        <end position="89"/>
    </location>
</feature>
<reference evidence="9 10" key="1">
    <citation type="submission" date="2025-05" db="UniProtKB">
        <authorList>
            <consortium name="RefSeq"/>
        </authorList>
    </citation>
    <scope>IDENTIFICATION</scope>
    <source>
        <tissue evidence="9 10">Leaves</tissue>
    </source>
</reference>
<dbReference type="InterPro" id="IPR000109">
    <property type="entry name" value="POT_fam"/>
</dbReference>
<keyword evidence="5 7" id="KW-0472">Membrane</keyword>
<dbReference type="CDD" id="cd17416">
    <property type="entry name" value="MFS_NPF1_2"/>
    <property type="match status" value="1"/>
</dbReference>
<sequence>MVVGRESRSKYSTHIIAVEEVEVPTCMTENSADDEQVEGMITKPLLKDDHDCFSAKGGFRTMPFILANEAFAQVASCGLQPSMILYLTGEYHLNMATGSNIIFLWSAATNFMPLLGATVADSFLGRFRMILFGCVISLLGMALLWLTSMIPQVKPPPCHESNKNCSSATSFQLSLLCSCFGLMSIGFGGIRSSSLAFGADQLQKAGGHNNGRVLESYFSWYSALSTISLLIAYTCIVYVQENLGWQVGFGIPVMLMLLSTLSFSLASHLYVKLKAKSSLIVEMLQVAVASYRKRHIELPTESSKMLYHHHRGPSICLPSEKLRFLNKACISLDPEKDLTTDGTAADPWSLCTVNQVEDLKSILKVIPLWSTGMIMSVNNSQLSFSVLQAKFMNRKFGPNFEMPAGSCSMFAVVGAVLWIPFYLQIILPVASRILGRPVHPSTRERMGIGVALSFVGMIVAATVELKRRSLAIREGYSDDSAAVVDISLLWLLPQSFLIGAGAIANMVAQNEFYYSEFPRSMSSISCTLSLLGISAANLVSSFLMNAIDKLSKLGGKESWISTNVNKGHYDYYYWVLAGLSMLNMIYFLICNKAYGPGKEDKKETTFHEQDE</sequence>
<feature type="transmembrane region" description="Helical" evidence="7">
    <location>
        <begin position="528"/>
        <end position="547"/>
    </location>
</feature>
<gene>
    <name evidence="9 10" type="primary">LOC113706947</name>
</gene>
<dbReference type="RefSeq" id="XP_071919840.1">
    <property type="nucleotide sequence ID" value="XM_072063739.1"/>
</dbReference>
<dbReference type="InterPro" id="IPR036259">
    <property type="entry name" value="MFS_trans_sf"/>
</dbReference>
<dbReference type="GeneID" id="113706947"/>
<dbReference type="RefSeq" id="XP_071919841.1">
    <property type="nucleotide sequence ID" value="XM_072063740.1"/>
</dbReference>
<keyword evidence="3 7" id="KW-0812">Transmembrane</keyword>
<evidence type="ECO:0000256" key="3">
    <source>
        <dbReference type="ARBA" id="ARBA00022692"/>
    </source>
</evidence>
<evidence type="ECO:0000313" key="8">
    <source>
        <dbReference type="Proteomes" id="UP001652660"/>
    </source>
</evidence>
<keyword evidence="8" id="KW-1185">Reference proteome</keyword>
<organism evidence="8 10">
    <name type="scientific">Coffea arabica</name>
    <name type="common">Arabian coffee</name>
    <dbReference type="NCBI Taxonomy" id="13443"/>
    <lineage>
        <taxon>Eukaryota</taxon>
        <taxon>Viridiplantae</taxon>
        <taxon>Streptophyta</taxon>
        <taxon>Embryophyta</taxon>
        <taxon>Tracheophyta</taxon>
        <taxon>Spermatophyta</taxon>
        <taxon>Magnoliopsida</taxon>
        <taxon>eudicotyledons</taxon>
        <taxon>Gunneridae</taxon>
        <taxon>Pentapetalae</taxon>
        <taxon>asterids</taxon>
        <taxon>lamiids</taxon>
        <taxon>Gentianales</taxon>
        <taxon>Rubiaceae</taxon>
        <taxon>Ixoroideae</taxon>
        <taxon>Gardenieae complex</taxon>
        <taxon>Bertiereae - Coffeeae clade</taxon>
        <taxon>Coffeeae</taxon>
        <taxon>Coffea</taxon>
    </lineage>
</organism>
<evidence type="ECO:0000256" key="2">
    <source>
        <dbReference type="ARBA" id="ARBA00005982"/>
    </source>
</evidence>